<name>A0AAD7EVZ5_9AGAR</name>
<evidence type="ECO:0000313" key="3">
    <source>
        <dbReference type="Proteomes" id="UP001218218"/>
    </source>
</evidence>
<feature type="compositionally biased region" description="Pro residues" evidence="1">
    <location>
        <begin position="107"/>
        <end position="116"/>
    </location>
</feature>
<evidence type="ECO:0000256" key="1">
    <source>
        <dbReference type="SAM" id="MobiDB-lite"/>
    </source>
</evidence>
<dbReference type="AlphaFoldDB" id="A0AAD7EVZ5"/>
<feature type="region of interest" description="Disordered" evidence="1">
    <location>
        <begin position="253"/>
        <end position="274"/>
    </location>
</feature>
<protein>
    <submittedName>
        <fullName evidence="2">Uncharacterized protein</fullName>
    </submittedName>
</protein>
<keyword evidence="3" id="KW-1185">Reference proteome</keyword>
<feature type="region of interest" description="Disordered" evidence="1">
    <location>
        <begin position="70"/>
        <end position="145"/>
    </location>
</feature>
<proteinExistence type="predicted"/>
<feature type="compositionally biased region" description="Basic and acidic residues" evidence="1">
    <location>
        <begin position="73"/>
        <end position="86"/>
    </location>
</feature>
<reference evidence="2" key="1">
    <citation type="submission" date="2023-03" db="EMBL/GenBank/DDBJ databases">
        <title>Massive genome expansion in bonnet fungi (Mycena s.s.) driven by repeated elements and novel gene families across ecological guilds.</title>
        <authorList>
            <consortium name="Lawrence Berkeley National Laboratory"/>
            <person name="Harder C.B."/>
            <person name="Miyauchi S."/>
            <person name="Viragh M."/>
            <person name="Kuo A."/>
            <person name="Thoen E."/>
            <person name="Andreopoulos B."/>
            <person name="Lu D."/>
            <person name="Skrede I."/>
            <person name="Drula E."/>
            <person name="Henrissat B."/>
            <person name="Morin E."/>
            <person name="Kohler A."/>
            <person name="Barry K."/>
            <person name="LaButti K."/>
            <person name="Morin E."/>
            <person name="Salamov A."/>
            <person name="Lipzen A."/>
            <person name="Mereny Z."/>
            <person name="Hegedus B."/>
            <person name="Baldrian P."/>
            <person name="Stursova M."/>
            <person name="Weitz H."/>
            <person name="Taylor A."/>
            <person name="Grigoriev I.V."/>
            <person name="Nagy L.G."/>
            <person name="Martin F."/>
            <person name="Kauserud H."/>
        </authorList>
    </citation>
    <scope>NUCLEOTIDE SEQUENCE</scope>
    <source>
        <strain evidence="2">CBHHK002</strain>
    </source>
</reference>
<feature type="compositionally biased region" description="Basic and acidic residues" evidence="1">
    <location>
        <begin position="120"/>
        <end position="139"/>
    </location>
</feature>
<evidence type="ECO:0000313" key="2">
    <source>
        <dbReference type="EMBL" id="KAJ7355229.1"/>
    </source>
</evidence>
<dbReference type="Proteomes" id="UP001218218">
    <property type="component" value="Unassembled WGS sequence"/>
</dbReference>
<feature type="compositionally biased region" description="Low complexity" evidence="1">
    <location>
        <begin position="87"/>
        <end position="106"/>
    </location>
</feature>
<dbReference type="EMBL" id="JARIHO010000009">
    <property type="protein sequence ID" value="KAJ7355229.1"/>
    <property type="molecule type" value="Genomic_DNA"/>
</dbReference>
<gene>
    <name evidence="2" type="ORF">DFH08DRAFT_954728</name>
</gene>
<sequence>MAPPPFLPFFPFCLTADFACHPGIALPRRTLHSGKEFSVFDLALGCIFTPPVDFDFRAAIQQRLAEEQAGLTTEDKVAHHEDHEADTSNATSSSTPSSTPASTPRTTPQPSPPPPVLSAKQRDKQKSWAHRDKKREEARAALTNPALKLVTHRHVNKARTHPLAADVNTAGLPHSQRSWVGTRAAQDLPFQFTNLMPAPKISDGLGGVNYTQEEVDALSGTKGFMYIPWGGHATIPVVDRGRHVITVTNTLAAQTHLPSSGPPPPPLRPEEPGELQNNVANTKLMDELLASKPFL</sequence>
<organism evidence="2 3">
    <name type="scientific">Mycena albidolilacea</name>
    <dbReference type="NCBI Taxonomy" id="1033008"/>
    <lineage>
        <taxon>Eukaryota</taxon>
        <taxon>Fungi</taxon>
        <taxon>Dikarya</taxon>
        <taxon>Basidiomycota</taxon>
        <taxon>Agaricomycotina</taxon>
        <taxon>Agaricomycetes</taxon>
        <taxon>Agaricomycetidae</taxon>
        <taxon>Agaricales</taxon>
        <taxon>Marasmiineae</taxon>
        <taxon>Mycenaceae</taxon>
        <taxon>Mycena</taxon>
    </lineage>
</organism>
<comment type="caution">
    <text evidence="2">The sequence shown here is derived from an EMBL/GenBank/DDBJ whole genome shotgun (WGS) entry which is preliminary data.</text>
</comment>
<accession>A0AAD7EVZ5</accession>